<keyword evidence="2" id="KW-0067">ATP-binding</keyword>
<protein>
    <submittedName>
        <fullName evidence="2">ATP-binding protein</fullName>
    </submittedName>
</protein>
<accession>A0A9D9NA45</accession>
<gene>
    <name evidence="2" type="ORF">IAB93_06915</name>
</gene>
<dbReference type="PANTHER" id="PTHR34825:SF1">
    <property type="entry name" value="AAA-ATPASE-LIKE DOMAIN-CONTAINING PROTEIN"/>
    <property type="match status" value="1"/>
</dbReference>
<dbReference type="Pfam" id="PF09820">
    <property type="entry name" value="AAA-ATPase_like"/>
    <property type="match status" value="1"/>
</dbReference>
<comment type="caution">
    <text evidence="2">The sequence shown here is derived from an EMBL/GenBank/DDBJ whole genome shotgun (WGS) entry which is preliminary data.</text>
</comment>
<dbReference type="Pfam" id="PF08011">
    <property type="entry name" value="PDDEXK_9"/>
    <property type="match status" value="1"/>
</dbReference>
<dbReference type="InterPro" id="IPR027417">
    <property type="entry name" value="P-loop_NTPase"/>
</dbReference>
<dbReference type="EMBL" id="JADIME010000075">
    <property type="protein sequence ID" value="MBO8465709.1"/>
    <property type="molecule type" value="Genomic_DNA"/>
</dbReference>
<dbReference type="AlphaFoldDB" id="A0A9D9NA45"/>
<reference evidence="2" key="2">
    <citation type="journal article" date="2021" name="PeerJ">
        <title>Extensive microbial diversity within the chicken gut microbiome revealed by metagenomics and culture.</title>
        <authorList>
            <person name="Gilroy R."/>
            <person name="Ravi A."/>
            <person name="Getino M."/>
            <person name="Pursley I."/>
            <person name="Horton D.L."/>
            <person name="Alikhan N.F."/>
            <person name="Baker D."/>
            <person name="Gharbi K."/>
            <person name="Hall N."/>
            <person name="Watson M."/>
            <person name="Adriaenssens E.M."/>
            <person name="Foster-Nyarko E."/>
            <person name="Jarju S."/>
            <person name="Secka A."/>
            <person name="Antonio M."/>
            <person name="Oren A."/>
            <person name="Chaudhuri R.R."/>
            <person name="La Ragione R."/>
            <person name="Hildebrand F."/>
            <person name="Pallen M.J."/>
        </authorList>
    </citation>
    <scope>NUCLEOTIDE SEQUENCE</scope>
    <source>
        <strain evidence="2">10037</strain>
    </source>
</reference>
<dbReference type="Proteomes" id="UP000823597">
    <property type="component" value="Unassembled WGS sequence"/>
</dbReference>
<evidence type="ECO:0000313" key="2">
    <source>
        <dbReference type="EMBL" id="MBO8465709.1"/>
    </source>
</evidence>
<keyword evidence="2" id="KW-0547">Nucleotide-binding</keyword>
<feature type="domain" description="AAA-ATPase-like" evidence="1">
    <location>
        <begin position="4"/>
        <end position="210"/>
    </location>
</feature>
<dbReference type="InterPro" id="IPR018631">
    <property type="entry name" value="AAA-ATPase-like_dom"/>
</dbReference>
<evidence type="ECO:0000313" key="3">
    <source>
        <dbReference type="Proteomes" id="UP000823597"/>
    </source>
</evidence>
<organism evidence="2 3">
    <name type="scientific">Candidatus Merdivivens pullistercoris</name>
    <dbReference type="NCBI Taxonomy" id="2840873"/>
    <lineage>
        <taxon>Bacteria</taxon>
        <taxon>Pseudomonadati</taxon>
        <taxon>Bacteroidota</taxon>
        <taxon>Bacteroidia</taxon>
        <taxon>Bacteroidales</taxon>
        <taxon>Muribaculaceae</taxon>
        <taxon>Muribaculaceae incertae sedis</taxon>
        <taxon>Candidatus Merdivivens</taxon>
    </lineage>
</organism>
<dbReference type="PANTHER" id="PTHR34825">
    <property type="entry name" value="CONSERVED PROTEIN, WITH A WEAK D-GALACTARATE DEHYDRATASE/ALTRONATE HYDROLASE DOMAIN"/>
    <property type="match status" value="1"/>
</dbReference>
<sequence>MKYPIGVQSFEQIREDGYVYVDKTRLVYDLATNGKIYFLSRPRRFGKSLLISTLKNYFSGKKELFKGLAIDELEKEWIKYPVFHMDFNAGNFTNPGELEKKITAYLSGWEAEYGREDIDMTFGDRFVRILEKAHRQTGQRCVVLIDEYDKPMLDVLDTDYTINIDGQLRPIEDWNRDVLKGFYSAFKAADADLHFVLLTGVTKFSQVSIFSGFNQPKDISMDKRYDALCGITQQELESYFAAPISEMAKVYGTSQEEMLANLKRRYDGYHFSKAMTDIYNPFSLLNAFDSLDIQSYWFSSGTPSYLIRLLSHSGETIEDYTKTAYRQEAFIDYKADKEMPLPMIYQSGYLTIKSYLPEEEAFMLDFPNEEVRSGFVSLLASDYLKIDRNNIYNITFRFRKALENGDTDSVRNEMEAFLSDIPYTIRSGNKDTKAMERDFQYTFYLFFRMAGGWKVYTEKASSYGRADCIIETTKYIYIFEFKLDGTAKSALQQINRMGYCKPYMADGRKIICIGASFSSTTGTIEDWLTA</sequence>
<proteinExistence type="predicted"/>
<dbReference type="GO" id="GO:0005524">
    <property type="term" value="F:ATP binding"/>
    <property type="evidence" value="ECO:0007669"/>
    <property type="project" value="UniProtKB-KW"/>
</dbReference>
<evidence type="ECO:0000259" key="1">
    <source>
        <dbReference type="Pfam" id="PF09820"/>
    </source>
</evidence>
<dbReference type="InterPro" id="IPR012547">
    <property type="entry name" value="PDDEXK_9"/>
</dbReference>
<name>A0A9D9NA45_9BACT</name>
<reference evidence="2" key="1">
    <citation type="submission" date="2020-10" db="EMBL/GenBank/DDBJ databases">
        <authorList>
            <person name="Gilroy R."/>
        </authorList>
    </citation>
    <scope>NUCLEOTIDE SEQUENCE</scope>
    <source>
        <strain evidence="2">10037</strain>
    </source>
</reference>
<dbReference type="SUPFAM" id="SSF52540">
    <property type="entry name" value="P-loop containing nucleoside triphosphate hydrolases"/>
    <property type="match status" value="1"/>
</dbReference>